<dbReference type="EMBL" id="KV418657">
    <property type="protein sequence ID" value="KZP02357.1"/>
    <property type="molecule type" value="Genomic_DNA"/>
</dbReference>
<dbReference type="Proteomes" id="UP000076532">
    <property type="component" value="Unassembled WGS sequence"/>
</dbReference>
<evidence type="ECO:0000313" key="2">
    <source>
        <dbReference type="Proteomes" id="UP000076532"/>
    </source>
</evidence>
<gene>
    <name evidence="1" type="ORF">FIBSPDRAFT_770833</name>
</gene>
<name>A0A167SXU0_9AGAM</name>
<reference evidence="1 2" key="1">
    <citation type="journal article" date="2016" name="Mol. Biol. Evol.">
        <title>Comparative Genomics of Early-Diverging Mushroom-Forming Fungi Provides Insights into the Origins of Lignocellulose Decay Capabilities.</title>
        <authorList>
            <person name="Nagy L.G."/>
            <person name="Riley R."/>
            <person name="Tritt A."/>
            <person name="Adam C."/>
            <person name="Daum C."/>
            <person name="Floudas D."/>
            <person name="Sun H."/>
            <person name="Yadav J.S."/>
            <person name="Pangilinan J."/>
            <person name="Larsson K.H."/>
            <person name="Matsuura K."/>
            <person name="Barry K."/>
            <person name="Labutti K."/>
            <person name="Kuo R."/>
            <person name="Ohm R.A."/>
            <person name="Bhattacharya S.S."/>
            <person name="Shirouzu T."/>
            <person name="Yoshinaga Y."/>
            <person name="Martin F.M."/>
            <person name="Grigoriev I.V."/>
            <person name="Hibbett D.S."/>
        </authorList>
    </citation>
    <scope>NUCLEOTIDE SEQUENCE [LARGE SCALE GENOMIC DNA]</scope>
    <source>
        <strain evidence="1 2">CBS 109695</strain>
    </source>
</reference>
<dbReference type="OrthoDB" id="2621411at2759"/>
<organism evidence="1 2">
    <name type="scientific">Athelia psychrophila</name>
    <dbReference type="NCBI Taxonomy" id="1759441"/>
    <lineage>
        <taxon>Eukaryota</taxon>
        <taxon>Fungi</taxon>
        <taxon>Dikarya</taxon>
        <taxon>Basidiomycota</taxon>
        <taxon>Agaricomycotina</taxon>
        <taxon>Agaricomycetes</taxon>
        <taxon>Agaricomycetidae</taxon>
        <taxon>Atheliales</taxon>
        <taxon>Atheliaceae</taxon>
        <taxon>Athelia</taxon>
    </lineage>
</organism>
<proteinExistence type="predicted"/>
<dbReference type="AlphaFoldDB" id="A0A167SXU0"/>
<protein>
    <submittedName>
        <fullName evidence="1">Uncharacterized protein</fullName>
    </submittedName>
</protein>
<accession>A0A167SXU0</accession>
<keyword evidence="2" id="KW-1185">Reference proteome</keyword>
<evidence type="ECO:0000313" key="1">
    <source>
        <dbReference type="EMBL" id="KZP02357.1"/>
    </source>
</evidence>
<sequence>MFENSGRVGASGNQQWGLDVGAHQALWNPYTDLPMEWEKNDRGSHDSEDEIMVHIYSS</sequence>